<feature type="compositionally biased region" description="Basic and acidic residues" evidence="1">
    <location>
        <begin position="76"/>
        <end position="90"/>
    </location>
</feature>
<evidence type="ECO:0000313" key="3">
    <source>
        <dbReference type="EMBL" id="PWG63487.1"/>
    </source>
</evidence>
<dbReference type="RefSeq" id="WP_109678008.1">
    <property type="nucleotide sequence ID" value="NZ_CP086615.1"/>
</dbReference>
<name>A0A2U2N352_9GAMM</name>
<evidence type="ECO:0000256" key="1">
    <source>
        <dbReference type="SAM" id="MobiDB-lite"/>
    </source>
</evidence>
<comment type="caution">
    <text evidence="3">The sequence shown here is derived from an EMBL/GenBank/DDBJ whole genome shotgun (WGS) entry which is preliminary data.</text>
</comment>
<reference evidence="3 4" key="1">
    <citation type="submission" date="2018-05" db="EMBL/GenBank/DDBJ databases">
        <title>Spiribacter halobius sp. nov., a moderately halophilic bacterium isolated from marine solar saltern.</title>
        <authorList>
            <person name="Zheng W.-S."/>
            <person name="Lu D.-C."/>
            <person name="Du Z.-J."/>
        </authorList>
    </citation>
    <scope>NUCLEOTIDE SEQUENCE [LARGE SCALE GENOMIC DNA]</scope>
    <source>
        <strain evidence="3 4">E85</strain>
    </source>
</reference>
<dbReference type="AlphaFoldDB" id="A0A2U2N352"/>
<evidence type="ECO:0000256" key="2">
    <source>
        <dbReference type="SAM" id="SignalP"/>
    </source>
</evidence>
<keyword evidence="4" id="KW-1185">Reference proteome</keyword>
<dbReference type="Proteomes" id="UP000245474">
    <property type="component" value="Unassembled WGS sequence"/>
</dbReference>
<proteinExistence type="predicted"/>
<feature type="signal peptide" evidence="2">
    <location>
        <begin position="1"/>
        <end position="20"/>
    </location>
</feature>
<feature type="region of interest" description="Disordered" evidence="1">
    <location>
        <begin position="49"/>
        <end position="90"/>
    </location>
</feature>
<organism evidence="3 4">
    <name type="scientific">Sediminicurvatus halobius</name>
    <dbReference type="NCBI Taxonomy" id="2182432"/>
    <lineage>
        <taxon>Bacteria</taxon>
        <taxon>Pseudomonadati</taxon>
        <taxon>Pseudomonadota</taxon>
        <taxon>Gammaproteobacteria</taxon>
        <taxon>Chromatiales</taxon>
        <taxon>Ectothiorhodospiraceae</taxon>
        <taxon>Sediminicurvatus</taxon>
    </lineage>
</organism>
<keyword evidence="2" id="KW-0732">Signal</keyword>
<accession>A0A2U2N352</accession>
<dbReference type="EMBL" id="QFFI01000010">
    <property type="protein sequence ID" value="PWG63487.1"/>
    <property type="molecule type" value="Genomic_DNA"/>
</dbReference>
<protein>
    <submittedName>
        <fullName evidence="3">Uncharacterized protein</fullName>
    </submittedName>
</protein>
<feature type="chain" id="PRO_5015402358" evidence="2">
    <location>
        <begin position="21"/>
        <end position="90"/>
    </location>
</feature>
<evidence type="ECO:0000313" key="4">
    <source>
        <dbReference type="Proteomes" id="UP000245474"/>
    </source>
</evidence>
<gene>
    <name evidence="3" type="ORF">DEM34_07940</name>
</gene>
<sequence>MTWRIPVALALMLMGSHAGAHIDTNPGERDLAEYLAKALAAQPAVASCEMPEAAERTHDGLPASGTPWESLLARPAKTEAPGDKGEAELC</sequence>